<keyword evidence="2" id="KW-0540">Nuclease</keyword>
<keyword evidence="2" id="KW-0378">Hydrolase</keyword>
<organism evidence="2 3">
    <name type="scientific">Lysinibacillus contaminans</name>
    <dbReference type="NCBI Taxonomy" id="1293441"/>
    <lineage>
        <taxon>Bacteria</taxon>
        <taxon>Bacillati</taxon>
        <taxon>Bacillota</taxon>
        <taxon>Bacilli</taxon>
        <taxon>Bacillales</taxon>
        <taxon>Bacillaceae</taxon>
        <taxon>Lysinibacillus</taxon>
    </lineage>
</organism>
<accession>A0ABR5JYI7</accession>
<dbReference type="RefSeq" id="WP_053582517.1">
    <property type="nucleotide sequence ID" value="NZ_LGRV01000003.1"/>
</dbReference>
<dbReference type="GO" id="GO:0004519">
    <property type="term" value="F:endonuclease activity"/>
    <property type="evidence" value="ECO:0007669"/>
    <property type="project" value="UniProtKB-KW"/>
</dbReference>
<dbReference type="InterPro" id="IPR018310">
    <property type="entry name" value="Put_endonuclease_Z1-dom"/>
</dbReference>
<keyword evidence="3" id="KW-1185">Reference proteome</keyword>
<name>A0ABR5JYI7_9BACI</name>
<dbReference type="Pfam" id="PF10593">
    <property type="entry name" value="Z1"/>
    <property type="match status" value="1"/>
</dbReference>
<evidence type="ECO:0000313" key="3">
    <source>
        <dbReference type="Proteomes" id="UP000050668"/>
    </source>
</evidence>
<keyword evidence="2" id="KW-0255">Endonuclease</keyword>
<proteinExistence type="predicted"/>
<protein>
    <submittedName>
        <fullName evidence="2">Endonuclease</fullName>
    </submittedName>
</protein>
<sequence length="890" mass="101403">MNEAMREDYKATFKAIFQVMQNTGIDSPFEQAQAIAEKKLQNGYYDVKKSDLESLALEMYETYGGTIDIPKTPVMQGNGAKNWFGSTHPSYSFFWPRYKTYLLEYKKWEKETVESINESTDKILNSIGNPKSTEDFDVRGLVLGYVQSGKTANFTGLINKAFDVGYKLVIVLAGMHNDLRSQTQIRLEEEVVGGIDENTDEIIGVAQIRIDGPLVDTWTTKDKDITLAHTKKRDFLSRNLLIVKKNKSVLESLKEILSQSIMLSTKNEDVPVLIIDDEADQASVDTSNANKEEDPKTINKLIREILELFKKKAYVGYTATPFANLLIRTDAQHDTAGKDLYPKDFVVALPKPKGYCGPAEYFNVTGYMEDDKPLFIRHLKEEDLDLFDSMKKTTDSEKFKKVPESMREAILAFLIAIAIRNLRGQTGKHNSMLIHTSRFTDTQGAMKEVVEKYYQELCNDILYNSDSEYIASLKNLYLNDHVLVQQEYDEKLTVYDWKVVFKEIKSLVSNVRIMEINGHSGEALEYETYKDVGLNVIAIGGDKLSRGLTLDGLSVSYYYRGTNMYDTLMQMGRWFGFRTGYMDLCRIYTSETIADYFEHMAYVMVELRKQFEYVANNENITPEGYAVKMLAHEKMMVTSMAKMRSAEKLFSHSGMMRQTRIFDAKESTMRQNMNATINLINKIEEPFNKKTGDTSYYIARDVPSDLVIEYLEEYQTAASVNKVNSKDIAAFIKRMNVQEELNKFNVIVVDGTVSTLKKKDVVNEGIQKYPVSLGKLQLDSAVIRAVTKKVDGISDTVDIGALVASKQEFIDLNIASQEERNVNNPALLIYPLHPKVKRFKALSYDFNEKFVPIGFAFSFPEITEKFEDDEGIVVEKDGNYVVNKTVKRGV</sequence>
<dbReference type="Proteomes" id="UP000050668">
    <property type="component" value="Unassembled WGS sequence"/>
</dbReference>
<gene>
    <name evidence="2" type="ORF">AEA09_03470</name>
</gene>
<dbReference type="EMBL" id="LGRV01000003">
    <property type="protein sequence ID" value="KOS67708.1"/>
    <property type="molecule type" value="Genomic_DNA"/>
</dbReference>
<comment type="caution">
    <text evidence="2">The sequence shown here is derived from an EMBL/GenBank/DDBJ whole genome shotgun (WGS) entry which is preliminary data.</text>
</comment>
<evidence type="ECO:0000313" key="2">
    <source>
        <dbReference type="EMBL" id="KOS67708.1"/>
    </source>
</evidence>
<reference evidence="3" key="1">
    <citation type="submission" date="2015-07" db="EMBL/GenBank/DDBJ databases">
        <title>Fjat-14205 dsm 2895.</title>
        <authorList>
            <person name="Liu B."/>
            <person name="Wang J."/>
            <person name="Zhu Y."/>
            <person name="Liu G."/>
            <person name="Chen Q."/>
            <person name="Chen Z."/>
            <person name="Lan J."/>
            <person name="Che J."/>
            <person name="Ge C."/>
            <person name="Shi H."/>
            <person name="Pan Z."/>
            <person name="Liu X."/>
        </authorList>
    </citation>
    <scope>NUCLEOTIDE SEQUENCE [LARGE SCALE GENOMIC DNA]</scope>
    <source>
        <strain evidence="3">DSM 25560</strain>
    </source>
</reference>
<feature type="domain" description="Putative endonuclease Z1" evidence="1">
    <location>
        <begin position="405"/>
        <end position="635"/>
    </location>
</feature>
<evidence type="ECO:0000259" key="1">
    <source>
        <dbReference type="Pfam" id="PF10593"/>
    </source>
</evidence>